<dbReference type="GO" id="GO:0043565">
    <property type="term" value="F:sequence-specific DNA binding"/>
    <property type="evidence" value="ECO:0007669"/>
    <property type="project" value="TreeGrafter"/>
</dbReference>
<dbReference type="Gene3D" id="3.30.70.920">
    <property type="match status" value="1"/>
</dbReference>
<dbReference type="InterPro" id="IPR011008">
    <property type="entry name" value="Dimeric_a/b-barrel"/>
</dbReference>
<organism evidence="2 3">
    <name type="scientific">Oceanipulchritudo coccoides</name>
    <dbReference type="NCBI Taxonomy" id="2706888"/>
    <lineage>
        <taxon>Bacteria</taxon>
        <taxon>Pseudomonadati</taxon>
        <taxon>Verrucomicrobiota</taxon>
        <taxon>Opitutia</taxon>
        <taxon>Puniceicoccales</taxon>
        <taxon>Oceanipulchritudinaceae</taxon>
        <taxon>Oceanipulchritudo</taxon>
    </lineage>
</organism>
<evidence type="ECO:0000313" key="2">
    <source>
        <dbReference type="EMBL" id="NDV62518.1"/>
    </source>
</evidence>
<dbReference type="PANTHER" id="PTHR30154:SF34">
    <property type="entry name" value="TRANSCRIPTIONAL REGULATOR AZLB"/>
    <property type="match status" value="1"/>
</dbReference>
<name>A0A6B2M0T4_9BACT</name>
<dbReference type="GO" id="GO:0005829">
    <property type="term" value="C:cytosol"/>
    <property type="evidence" value="ECO:0007669"/>
    <property type="project" value="TreeGrafter"/>
</dbReference>
<proteinExistence type="predicted"/>
<dbReference type="PANTHER" id="PTHR30154">
    <property type="entry name" value="LEUCINE-RESPONSIVE REGULATORY PROTEIN"/>
    <property type="match status" value="1"/>
</dbReference>
<dbReference type="InterPro" id="IPR019887">
    <property type="entry name" value="Tscrpt_reg_AsnC/Lrp_C"/>
</dbReference>
<dbReference type="Pfam" id="PF01037">
    <property type="entry name" value="AsnC_trans_reg"/>
    <property type="match status" value="1"/>
</dbReference>
<accession>A0A6B2M0T4</accession>
<dbReference type="Proteomes" id="UP000478417">
    <property type="component" value="Unassembled WGS sequence"/>
</dbReference>
<dbReference type="GO" id="GO:0043200">
    <property type="term" value="P:response to amino acid"/>
    <property type="evidence" value="ECO:0007669"/>
    <property type="project" value="TreeGrafter"/>
</dbReference>
<keyword evidence="3" id="KW-1185">Reference proteome</keyword>
<dbReference type="InterPro" id="IPR019888">
    <property type="entry name" value="Tscrpt_reg_AsnC-like"/>
</dbReference>
<feature type="domain" description="Transcription regulator AsnC/Lrp ligand binding" evidence="1">
    <location>
        <begin position="64"/>
        <end position="137"/>
    </location>
</feature>
<gene>
    <name evidence="2" type="ORF">G0Q06_08655</name>
</gene>
<dbReference type="AlphaFoldDB" id="A0A6B2M0T4"/>
<sequence>MKDVLKLLLEGEAVRTEAMASVLGVSEAEIEATLAKLEEERMLLGWRPVINPKAIAENEVQALIEVSIVPERDGGFNRIAERIARFDQVVTCYLMSGGYDLMVIVRGKNLLSVATFVSEKLATLGVVQSTATRFMLRCYKVDGFLIDTEQDEQEKPAISP</sequence>
<reference evidence="2 3" key="1">
    <citation type="submission" date="2020-02" db="EMBL/GenBank/DDBJ databases">
        <title>Albibacoteraceae fam. nov., the first described family within the subdivision 4 Verrucomicrobia.</title>
        <authorList>
            <person name="Xi F."/>
        </authorList>
    </citation>
    <scope>NUCLEOTIDE SEQUENCE [LARGE SCALE GENOMIC DNA]</scope>
    <source>
        <strain evidence="2 3">CK1056</strain>
    </source>
</reference>
<protein>
    <submittedName>
        <fullName evidence="2">Lrp/AsnC family transcriptional regulator</fullName>
    </submittedName>
</protein>
<dbReference type="EMBL" id="JAAGNX010000002">
    <property type="protein sequence ID" value="NDV62518.1"/>
    <property type="molecule type" value="Genomic_DNA"/>
</dbReference>
<dbReference type="SUPFAM" id="SSF54909">
    <property type="entry name" value="Dimeric alpha+beta barrel"/>
    <property type="match status" value="1"/>
</dbReference>
<comment type="caution">
    <text evidence="2">The sequence shown here is derived from an EMBL/GenBank/DDBJ whole genome shotgun (WGS) entry which is preliminary data.</text>
</comment>
<evidence type="ECO:0000313" key="3">
    <source>
        <dbReference type="Proteomes" id="UP000478417"/>
    </source>
</evidence>
<dbReference type="SMART" id="SM00344">
    <property type="entry name" value="HTH_ASNC"/>
    <property type="match status" value="1"/>
</dbReference>
<evidence type="ECO:0000259" key="1">
    <source>
        <dbReference type="Pfam" id="PF01037"/>
    </source>
</evidence>